<dbReference type="EMBL" id="QTBD01000086">
    <property type="protein sequence ID" value="REQ54926.1"/>
    <property type="molecule type" value="Genomic_DNA"/>
</dbReference>
<keyword evidence="7" id="KW-0540">Nuclease</keyword>
<evidence type="ECO:0000313" key="4">
    <source>
        <dbReference type="EMBL" id="CLV71948.1"/>
    </source>
</evidence>
<proteinExistence type="predicted"/>
<gene>
    <name evidence="7" type="ORF">A4S10_00940</name>
    <name evidence="9" type="ORF">DKC2_0950</name>
    <name evidence="8" type="ORF">DSJ38_05530</name>
    <name evidence="5" type="ORF">ERS007679_02576</name>
    <name evidence="3" type="ORF">ERS007688_02321</name>
    <name evidence="6" type="ORF">ERS007720_03422</name>
    <name evidence="4" type="ORF">ERS094118_01031</name>
</gene>
<keyword evidence="7" id="KW-0255">Endonuclease</keyword>
<evidence type="ECO:0000313" key="5">
    <source>
        <dbReference type="EMBL" id="COV84985.1"/>
    </source>
</evidence>
<evidence type="ECO:0000313" key="3">
    <source>
        <dbReference type="EMBL" id="CFE54175.1"/>
    </source>
</evidence>
<dbReference type="Proteomes" id="UP000044938">
    <property type="component" value="Unassembled WGS sequence"/>
</dbReference>
<dbReference type="Proteomes" id="UP000300237">
    <property type="component" value="Chromosome"/>
</dbReference>
<reference evidence="8" key="6">
    <citation type="submission" date="2018-07" db="EMBL/GenBank/DDBJ databases">
        <authorList>
            <person name="Shah S."/>
            <person name="Brown T."/>
            <person name="Auld S."/>
            <person name="Bratton K."/>
            <person name="Narechania A."/>
            <person name="Mathema B."/>
            <person name="Gandhi N."/>
        </authorList>
    </citation>
    <scope>NUCLEOTIDE SEQUENCE</scope>
    <source>
        <strain evidence="8">32301_S10</strain>
    </source>
</reference>
<evidence type="ECO:0000313" key="13">
    <source>
        <dbReference type="Proteomes" id="UP000050139"/>
    </source>
</evidence>
<dbReference type="Proteomes" id="UP000046947">
    <property type="component" value="Unassembled WGS sequence"/>
</dbReference>
<dbReference type="GeneID" id="45424852"/>
<dbReference type="EMBL" id="LR027516">
    <property type="protein sequence ID" value="VCU49134.1"/>
    <property type="molecule type" value="Genomic_DNA"/>
</dbReference>
<reference evidence="7 14" key="5">
    <citation type="submission" date="2017-02" db="EMBL/GenBank/DDBJ databases">
        <title>Protein polymorphisms may explain contrasting epidemiological fitness of two variants of a multidrug-resistant Mycobacterium tuberculosis strain.</title>
        <authorList>
            <person name="Bigi M.M."/>
            <person name="Lopez B."/>
            <person name="Blanco F.C."/>
            <person name="Sasiain M.C."/>
            <person name="De La Barrera S."/>
            <person name="Ritacco V."/>
            <person name="Bigi F."/>
            <person name="Soria M.A."/>
        </authorList>
    </citation>
    <scope>NUCLEOTIDE SEQUENCE [LARGE SCALE GENOMIC DNA]</scope>
    <source>
        <strain evidence="7 14">6548</strain>
    </source>
</reference>
<evidence type="ECO:0000256" key="1">
    <source>
        <dbReference type="SAM" id="MobiDB-lite"/>
    </source>
</evidence>
<keyword evidence="7" id="KW-0378">Hydrolase</keyword>
<dbReference type="RefSeq" id="WP_003901038.1">
    <property type="nucleotide sequence ID" value="NZ_AP018033.1"/>
</dbReference>
<dbReference type="AlphaFoldDB" id="A0A0E9AEW1"/>
<dbReference type="Proteomes" id="UP000189452">
    <property type="component" value="Chromosome"/>
</dbReference>
<dbReference type="EMBL" id="COPH01000006">
    <property type="protein sequence ID" value="CLV71948.1"/>
    <property type="molecule type" value="Genomic_DNA"/>
</dbReference>
<dbReference type="Pfam" id="PF03372">
    <property type="entry name" value="Exo_endo_phos"/>
    <property type="match status" value="1"/>
</dbReference>
<evidence type="ECO:0000313" key="12">
    <source>
        <dbReference type="Proteomes" id="UP000046947"/>
    </source>
</evidence>
<evidence type="ECO:0000313" key="7">
    <source>
        <dbReference type="EMBL" id="OMH58781.1"/>
    </source>
</evidence>
<dbReference type="GO" id="GO:0004519">
    <property type="term" value="F:endonuclease activity"/>
    <property type="evidence" value="ECO:0007669"/>
    <property type="project" value="UniProtKB-KW"/>
</dbReference>
<feature type="domain" description="Endonuclease/exonuclease/phosphatase" evidence="2">
    <location>
        <begin position="335"/>
        <end position="473"/>
    </location>
</feature>
<feature type="region of interest" description="Disordered" evidence="1">
    <location>
        <begin position="30"/>
        <end position="49"/>
    </location>
</feature>
<dbReference type="Proteomes" id="UP000050139">
    <property type="component" value="Unassembled WGS sequence"/>
</dbReference>
<reference evidence="7 14" key="3">
    <citation type="submission" date="2016-04" db="EMBL/GenBank/DDBJ databases">
        <authorList>
            <person name="Bigi M."/>
            <person name="Bigi F."/>
            <person name="Soria M.A."/>
        </authorList>
    </citation>
    <scope>NUCLEOTIDE SEQUENCE [LARGE SCALE GENOMIC DNA]</scope>
    <source>
        <strain evidence="7 14">6548</strain>
    </source>
</reference>
<dbReference type="Proteomes" id="UP000045842">
    <property type="component" value="Unassembled WGS sequence"/>
</dbReference>
<dbReference type="Pfam" id="PF17963">
    <property type="entry name" value="Big_9"/>
    <property type="match status" value="1"/>
</dbReference>
<evidence type="ECO:0000259" key="2">
    <source>
        <dbReference type="Pfam" id="PF03372"/>
    </source>
</evidence>
<reference evidence="8 15" key="4">
    <citation type="journal article" date="2017" name="N. Engl. J. Med.">
        <title>Transmission of Extensively Drug-Resistant Tuberculosis in South Africa.</title>
        <authorList>
            <person name="Shah N.S."/>
            <person name="Auld S.C."/>
            <person name="Brust J.C."/>
            <person name="Mathema B."/>
            <person name="Ismail N."/>
            <person name="Moodley P."/>
            <person name="Mlisana K."/>
            <person name="Allana S."/>
            <person name="Campbell A."/>
            <person name="Mthiyane T."/>
            <person name="Morris N."/>
            <person name="Mpangase P."/>
            <person name="van der Meulen H."/>
            <person name="Omar S.V."/>
            <person name="Brown T.S."/>
            <person name="Narechania A."/>
            <person name="Shaskina E."/>
            <person name="Kapwata T."/>
            <person name="Kreiswirth B."/>
            <person name="Gandhi N.R."/>
        </authorList>
    </citation>
    <scope>NUCLEOTIDE SEQUENCE [LARGE SCALE GENOMIC DNA]</scope>
    <source>
        <strain evidence="8 15">32301_S10</strain>
    </source>
</reference>
<protein>
    <submittedName>
        <fullName evidence="3 9">Exported protein</fullName>
    </submittedName>
    <submittedName>
        <fullName evidence="7">Endonuclease/Exonuclease/phosphatase family protein</fullName>
    </submittedName>
</protein>
<reference evidence="10 11" key="2">
    <citation type="submission" date="2015-03" db="EMBL/GenBank/DDBJ databases">
        <authorList>
            <consortium name="Pathogen Informatics"/>
        </authorList>
    </citation>
    <scope>NUCLEOTIDE SEQUENCE [LARGE SCALE GENOMIC DNA]</scope>
    <source>
        <strain evidence="5 11">G09801536</strain>
        <strain evidence="3 12">H09601792</strain>
        <strain evidence="6 10">M09401471</strain>
    </source>
</reference>
<dbReference type="EMBL" id="CSAD01000366">
    <property type="protein sequence ID" value="COV84985.1"/>
    <property type="molecule type" value="Genomic_DNA"/>
</dbReference>
<evidence type="ECO:0000313" key="15">
    <source>
        <dbReference type="Proteomes" id="UP000256381"/>
    </source>
</evidence>
<dbReference type="SUPFAM" id="SSF56219">
    <property type="entry name" value="DNase I-like"/>
    <property type="match status" value="1"/>
</dbReference>
<evidence type="ECO:0000313" key="16">
    <source>
        <dbReference type="Proteomes" id="UP000300237"/>
    </source>
</evidence>
<dbReference type="SMR" id="A0A0E9AEW1"/>
<dbReference type="EMBL" id="LWDQ01000001">
    <property type="protein sequence ID" value="OMH58781.1"/>
    <property type="molecule type" value="Genomic_DNA"/>
</dbReference>
<dbReference type="EMBL" id="CSAJ01000546">
    <property type="protein sequence ID" value="COW85845.1"/>
    <property type="molecule type" value="Genomic_DNA"/>
</dbReference>
<reference evidence="9 16" key="7">
    <citation type="submission" date="2018-08" db="EMBL/GenBank/DDBJ databases">
        <authorList>
            <person name="Fokvardsen B D."/>
            <person name="Norman A."/>
        </authorList>
    </citation>
    <scope>NUCLEOTIDE SEQUENCE [LARGE SCALE GENOMIC DNA]</scope>
    <source>
        <strain evidence="9 16">DKC2</strain>
    </source>
</reference>
<evidence type="ECO:0000313" key="9">
    <source>
        <dbReference type="EMBL" id="VCU49134.1"/>
    </source>
</evidence>
<sequence length="490" mass="52034">MDYAKRIGQVGALAVVLGVGAAVTTHAIGSAAPTDPSSSSTDSPVDACSPLGGSASSLAAIPGASVPQVGVRQVDPGSIPDDLLNALIDFLAAVRNGLVPIIENRTPVANPQQVSVPEGGTVGPVRFDACDPDGNRMTFAVRERGAPGGPQHGIVTVDQRTASFIYTADPGFVGTDTFSVNVSDDTSLHVHGLAGYLGPFHGHDDVATVTVFVGNTPTDTISGDFSMLTYNIAGLPFPLSSAILPRFFYTKEIGKRLNAYYVANVQEDFAYHQFLIKKSKMPSQTPPEPPTLLWPIGVPFSDGLNTLSEFKVQRLDRQTWYECTSDNCLTLKGFTYSQMRLPGGDTVDVYNLHTNTGGGPTTNANLAQVANYIQQNSAGRAVIVTGDFNARYSDDQSALLQFAQVNGLTDAWVQVEHGPTTPPFAPTCMVGNECELLDKIFYRSGQGVTLQAVSYGNEAPKFFNSKGEPLSDHSPAVVGFHYVADNVAVR</sequence>
<dbReference type="InterPro" id="IPR005135">
    <property type="entry name" value="Endo/exonuclease/phosphatase"/>
</dbReference>
<evidence type="ECO:0000313" key="14">
    <source>
        <dbReference type="Proteomes" id="UP000189452"/>
    </source>
</evidence>
<evidence type="ECO:0000313" key="8">
    <source>
        <dbReference type="EMBL" id="REQ54926.1"/>
    </source>
</evidence>
<evidence type="ECO:0000313" key="6">
    <source>
        <dbReference type="EMBL" id="COW85845.1"/>
    </source>
</evidence>
<dbReference type="Gene3D" id="2.60.40.3440">
    <property type="match status" value="1"/>
</dbReference>
<evidence type="ECO:0000313" key="11">
    <source>
        <dbReference type="Proteomes" id="UP000045842"/>
    </source>
</evidence>
<reference evidence="4 13" key="1">
    <citation type="submission" date="2015-03" db="EMBL/GenBank/DDBJ databases">
        <authorList>
            <consortium name="Pathogen Informatics"/>
            <person name="Murphy D."/>
        </authorList>
    </citation>
    <scope>NUCLEOTIDE SEQUENCE [LARGE SCALE GENOMIC DNA]</scope>
    <source>
        <strain evidence="4 13">0268S</strain>
    </source>
</reference>
<organism evidence="3 12">
    <name type="scientific">Mycobacterium tuberculosis</name>
    <dbReference type="NCBI Taxonomy" id="1773"/>
    <lineage>
        <taxon>Bacteria</taxon>
        <taxon>Bacillati</taxon>
        <taxon>Actinomycetota</taxon>
        <taxon>Actinomycetes</taxon>
        <taxon>Mycobacteriales</taxon>
        <taxon>Mycobacteriaceae</taxon>
        <taxon>Mycobacterium</taxon>
        <taxon>Mycobacterium tuberculosis complex</taxon>
    </lineage>
</organism>
<dbReference type="InterPro" id="IPR036691">
    <property type="entry name" value="Endo/exonu/phosph_ase_sf"/>
</dbReference>
<dbReference type="EMBL" id="CFOH01000378">
    <property type="protein sequence ID" value="CFE54175.1"/>
    <property type="molecule type" value="Genomic_DNA"/>
</dbReference>
<name>A0A0E9AEW1_MYCTX</name>
<accession>A0A0E9AEW1</accession>
<evidence type="ECO:0000313" key="10">
    <source>
        <dbReference type="Proteomes" id="UP000044938"/>
    </source>
</evidence>
<dbReference type="Proteomes" id="UP000256381">
    <property type="component" value="Unassembled WGS sequence"/>
</dbReference>
<dbReference type="Gene3D" id="3.60.10.10">
    <property type="entry name" value="Endonuclease/exonuclease/phosphatase"/>
    <property type="match status" value="1"/>
</dbReference>